<keyword evidence="4" id="KW-1185">Reference proteome</keyword>
<dbReference type="Pfam" id="PF08279">
    <property type="entry name" value="HTH_11"/>
    <property type="match status" value="1"/>
</dbReference>
<proteinExistence type="predicted"/>
<gene>
    <name evidence="3" type="ORF">GCM10017635_27390</name>
</gene>
<organism evidence="3 4">
    <name type="scientific">Paracoccus kondratievae</name>
    <dbReference type="NCBI Taxonomy" id="135740"/>
    <lineage>
        <taxon>Bacteria</taxon>
        <taxon>Pseudomonadati</taxon>
        <taxon>Pseudomonadota</taxon>
        <taxon>Alphaproteobacteria</taxon>
        <taxon>Rhodobacterales</taxon>
        <taxon>Paracoccaceae</taxon>
        <taxon>Paracoccus</taxon>
    </lineage>
</organism>
<sequence length="225" mass="25655">MKTLRLFALLDQLRLAHRPVSSEVLAGRLGVSQRTIYRDIASLLAMGAPIRGESGMGYQLEKGYFLPPLQFDPDEMEAIMLGLRLISARDGAGLKDAAERVSGKLAGTMGADRGELFRALPMLAVTRQRAGDELAARWADLLRRAIRQRRIIQLNYRNLDERESLRRVHPLGLTIFDEAWLLTGWCELREDFRNFRLDRITSAIETGETFPLQLGRRFRDYLVQL</sequence>
<comment type="caution">
    <text evidence="3">The sequence shown here is derived from an EMBL/GenBank/DDBJ whole genome shotgun (WGS) entry which is preliminary data.</text>
</comment>
<dbReference type="PROSITE" id="PS52050">
    <property type="entry name" value="WYL"/>
    <property type="match status" value="1"/>
</dbReference>
<dbReference type="InterPro" id="IPR051534">
    <property type="entry name" value="CBASS_pafABC_assoc_protein"/>
</dbReference>
<name>A0AAD3RUT1_9RHOB</name>
<dbReference type="InterPro" id="IPR026881">
    <property type="entry name" value="WYL_dom"/>
</dbReference>
<evidence type="ECO:0000313" key="3">
    <source>
        <dbReference type="EMBL" id="GLK65265.1"/>
    </source>
</evidence>
<dbReference type="Pfam" id="PF13280">
    <property type="entry name" value="WYL"/>
    <property type="match status" value="1"/>
</dbReference>
<dbReference type="PANTHER" id="PTHR34580:SF3">
    <property type="entry name" value="PROTEIN PAFB"/>
    <property type="match status" value="1"/>
</dbReference>
<dbReference type="InterPro" id="IPR036390">
    <property type="entry name" value="WH_DNA-bd_sf"/>
</dbReference>
<dbReference type="Proteomes" id="UP001143349">
    <property type="component" value="Unassembled WGS sequence"/>
</dbReference>
<dbReference type="Gene3D" id="1.10.10.10">
    <property type="entry name" value="Winged helix-like DNA-binding domain superfamily/Winged helix DNA-binding domain"/>
    <property type="match status" value="1"/>
</dbReference>
<dbReference type="SUPFAM" id="SSF46785">
    <property type="entry name" value="Winged helix' DNA-binding domain"/>
    <property type="match status" value="1"/>
</dbReference>
<dbReference type="RefSeq" id="WP_271180033.1">
    <property type="nucleotide sequence ID" value="NZ_BSFH01000078.1"/>
</dbReference>
<evidence type="ECO:0000259" key="2">
    <source>
        <dbReference type="Pfam" id="PF13280"/>
    </source>
</evidence>
<protein>
    <submittedName>
        <fullName evidence="3">Transcriptional regulator</fullName>
    </submittedName>
</protein>
<dbReference type="EMBL" id="BSFH01000078">
    <property type="protein sequence ID" value="GLK65265.1"/>
    <property type="molecule type" value="Genomic_DNA"/>
</dbReference>
<evidence type="ECO:0000313" key="4">
    <source>
        <dbReference type="Proteomes" id="UP001143349"/>
    </source>
</evidence>
<reference evidence="3" key="1">
    <citation type="journal article" date="2014" name="Int. J. Syst. Evol. Microbiol.">
        <title>Complete genome sequence of Corynebacterium casei LMG S-19264T (=DSM 44701T), isolated from a smear-ripened cheese.</title>
        <authorList>
            <consortium name="US DOE Joint Genome Institute (JGI-PGF)"/>
            <person name="Walter F."/>
            <person name="Albersmeier A."/>
            <person name="Kalinowski J."/>
            <person name="Ruckert C."/>
        </authorList>
    </citation>
    <scope>NUCLEOTIDE SEQUENCE</scope>
    <source>
        <strain evidence="3">VKM B-2222</strain>
    </source>
</reference>
<dbReference type="PANTHER" id="PTHR34580">
    <property type="match status" value="1"/>
</dbReference>
<dbReference type="InterPro" id="IPR036388">
    <property type="entry name" value="WH-like_DNA-bd_sf"/>
</dbReference>
<evidence type="ECO:0000259" key="1">
    <source>
        <dbReference type="Pfam" id="PF08279"/>
    </source>
</evidence>
<reference evidence="3" key="2">
    <citation type="submission" date="2023-01" db="EMBL/GenBank/DDBJ databases">
        <authorList>
            <person name="Sun Q."/>
            <person name="Evtushenko L."/>
        </authorList>
    </citation>
    <scope>NUCLEOTIDE SEQUENCE</scope>
    <source>
        <strain evidence="3">VKM B-2222</strain>
    </source>
</reference>
<dbReference type="AlphaFoldDB" id="A0AAD3RUT1"/>
<dbReference type="InterPro" id="IPR013196">
    <property type="entry name" value="HTH_11"/>
</dbReference>
<accession>A0AAD3RUT1</accession>
<feature type="domain" description="WYL" evidence="2">
    <location>
        <begin position="140"/>
        <end position="203"/>
    </location>
</feature>
<feature type="domain" description="Helix-turn-helix type 11" evidence="1">
    <location>
        <begin position="5"/>
        <end position="59"/>
    </location>
</feature>